<dbReference type="AlphaFoldDB" id="A0A1V0A477"/>
<organism evidence="2 3">
    <name type="scientific">[Actinomadura] parvosata subsp. kistnae</name>
    <dbReference type="NCBI Taxonomy" id="1909395"/>
    <lineage>
        <taxon>Bacteria</taxon>
        <taxon>Bacillati</taxon>
        <taxon>Actinomycetota</taxon>
        <taxon>Actinomycetes</taxon>
        <taxon>Streptosporangiales</taxon>
        <taxon>Streptosporangiaceae</taxon>
        <taxon>Nonomuraea</taxon>
    </lineage>
</organism>
<dbReference type="KEGG" id="noa:BKM31_29335"/>
<sequence>MLGRVGSQHLDRDVGLNRRDHQVARASGHLHPLATQQLPAVGQDPRRHTRGREGGSGDEGEQVSGQVVGDVAGDGGGQAVGGRADHQGLRAGQAAAFVQAPDDAQLDPEQVHVACRVRHGSPPWYVTRPGSA</sequence>
<keyword evidence="3" id="KW-1185">Reference proteome</keyword>
<gene>
    <name evidence="2" type="ORF">BKM31_29335</name>
</gene>
<evidence type="ECO:0000313" key="3">
    <source>
        <dbReference type="Proteomes" id="UP000190797"/>
    </source>
</evidence>
<evidence type="ECO:0000256" key="1">
    <source>
        <dbReference type="SAM" id="MobiDB-lite"/>
    </source>
</evidence>
<name>A0A1V0A477_9ACTN</name>
<accession>A0A1V0A477</accession>
<feature type="compositionally biased region" description="Basic and acidic residues" evidence="1">
    <location>
        <begin position="9"/>
        <end position="23"/>
    </location>
</feature>
<proteinExistence type="predicted"/>
<feature type="region of interest" description="Disordered" evidence="1">
    <location>
        <begin position="1"/>
        <end position="84"/>
    </location>
</feature>
<reference evidence="3" key="1">
    <citation type="journal article" date="2017" name="Med. Chem. Commun.">
        <title>Nonomuraea sp. ATCC 55076 harbours the largest actinomycete chromosome to date and the kistamicin biosynthetic gene cluster.</title>
        <authorList>
            <person name="Nazari B."/>
            <person name="Forneris C.C."/>
            <person name="Gibson M.I."/>
            <person name="Moon K."/>
            <person name="Schramma K.R."/>
            <person name="Seyedsayamdost M.R."/>
        </authorList>
    </citation>
    <scope>NUCLEOTIDE SEQUENCE [LARGE SCALE GENOMIC DNA]</scope>
    <source>
        <strain evidence="3">ATCC 55076</strain>
    </source>
</reference>
<dbReference type="EMBL" id="CP017717">
    <property type="protein sequence ID" value="AQZ65004.1"/>
    <property type="molecule type" value="Genomic_DNA"/>
</dbReference>
<evidence type="ECO:0000313" key="2">
    <source>
        <dbReference type="EMBL" id="AQZ65004.1"/>
    </source>
</evidence>
<protein>
    <submittedName>
        <fullName evidence="2">Uncharacterized protein</fullName>
    </submittedName>
</protein>
<dbReference type="Proteomes" id="UP000190797">
    <property type="component" value="Chromosome"/>
</dbReference>